<evidence type="ECO:0000313" key="2">
    <source>
        <dbReference type="Proteomes" id="UP000799424"/>
    </source>
</evidence>
<dbReference type="CDD" id="cd03676">
    <property type="entry name" value="NUDIX_Tnr3_like"/>
    <property type="match status" value="1"/>
</dbReference>
<organism evidence="1 2">
    <name type="scientific">Ophiobolus disseminans</name>
    <dbReference type="NCBI Taxonomy" id="1469910"/>
    <lineage>
        <taxon>Eukaryota</taxon>
        <taxon>Fungi</taxon>
        <taxon>Dikarya</taxon>
        <taxon>Ascomycota</taxon>
        <taxon>Pezizomycotina</taxon>
        <taxon>Dothideomycetes</taxon>
        <taxon>Pleosporomycetidae</taxon>
        <taxon>Pleosporales</taxon>
        <taxon>Pleosporineae</taxon>
        <taxon>Phaeosphaeriaceae</taxon>
        <taxon>Ophiobolus</taxon>
    </lineage>
</organism>
<dbReference type="Gene3D" id="3.90.79.10">
    <property type="entry name" value="Nucleoside Triphosphate Pyrophosphohydrolase"/>
    <property type="match status" value="1"/>
</dbReference>
<accession>A0A6A6ZQY6</accession>
<proteinExistence type="predicted"/>
<dbReference type="OrthoDB" id="10261522at2759"/>
<dbReference type="EMBL" id="MU006233">
    <property type="protein sequence ID" value="KAF2823029.1"/>
    <property type="molecule type" value="Genomic_DNA"/>
</dbReference>
<name>A0A6A6ZQY6_9PLEO</name>
<dbReference type="Proteomes" id="UP000799424">
    <property type="component" value="Unassembled WGS sequence"/>
</dbReference>
<protein>
    <submittedName>
        <fullName evidence="1">Thiamine pyrophosphokinase</fullName>
    </submittedName>
</protein>
<sequence>MSLKSSYSNLDLVARVDSSLQMRMKNYYYFMIDGFPKPFGYVHTSTISRVSWDEHWAIDAEHRFLTLNGGDTFAERTWRMEETSRPNLKVNSSSVFGRWCDELFPLYDDDGQHILDMDGAGVDAFGIVNYTCHLIAYVKTSEGTKYWVPRRAKTKLSHPNMLDNTVGGSLASGEKPVDYIYTRANITACGALSYSMTQTDDGRPGCQHQVQYLYEMEMLTGIVLTPNDGEAQDFQLNTLENVVCASRKSEFKLNCAMTWMAFLIRHGHVNAENESNFMEISARLHRRHDLFIVKWTDKRGMD</sequence>
<gene>
    <name evidence="1" type="ORF">CC86DRAFT_448095</name>
</gene>
<dbReference type="AlphaFoldDB" id="A0A6A6ZQY6"/>
<dbReference type="SUPFAM" id="SSF55811">
    <property type="entry name" value="Nudix"/>
    <property type="match status" value="1"/>
</dbReference>
<reference evidence="1" key="1">
    <citation type="journal article" date="2020" name="Stud. Mycol.">
        <title>101 Dothideomycetes genomes: a test case for predicting lifestyles and emergence of pathogens.</title>
        <authorList>
            <person name="Haridas S."/>
            <person name="Albert R."/>
            <person name="Binder M."/>
            <person name="Bloem J."/>
            <person name="Labutti K."/>
            <person name="Salamov A."/>
            <person name="Andreopoulos B."/>
            <person name="Baker S."/>
            <person name="Barry K."/>
            <person name="Bills G."/>
            <person name="Bluhm B."/>
            <person name="Cannon C."/>
            <person name="Castanera R."/>
            <person name="Culley D."/>
            <person name="Daum C."/>
            <person name="Ezra D."/>
            <person name="Gonzalez J."/>
            <person name="Henrissat B."/>
            <person name="Kuo A."/>
            <person name="Liang C."/>
            <person name="Lipzen A."/>
            <person name="Lutzoni F."/>
            <person name="Magnuson J."/>
            <person name="Mondo S."/>
            <person name="Nolan M."/>
            <person name="Ohm R."/>
            <person name="Pangilinan J."/>
            <person name="Park H.-J."/>
            <person name="Ramirez L."/>
            <person name="Alfaro M."/>
            <person name="Sun H."/>
            <person name="Tritt A."/>
            <person name="Yoshinaga Y."/>
            <person name="Zwiers L.-H."/>
            <person name="Turgeon B."/>
            <person name="Goodwin S."/>
            <person name="Spatafora J."/>
            <person name="Crous P."/>
            <person name="Grigoriev I."/>
        </authorList>
    </citation>
    <scope>NUCLEOTIDE SEQUENCE</scope>
    <source>
        <strain evidence="1">CBS 113818</strain>
    </source>
</reference>
<evidence type="ECO:0000313" key="1">
    <source>
        <dbReference type="EMBL" id="KAF2823029.1"/>
    </source>
</evidence>
<keyword evidence="2" id="KW-1185">Reference proteome</keyword>
<dbReference type="InterPro" id="IPR015797">
    <property type="entry name" value="NUDIX_hydrolase-like_dom_sf"/>
</dbReference>